<feature type="domain" description="DUF4143" evidence="2">
    <location>
        <begin position="211"/>
        <end position="370"/>
    </location>
</feature>
<dbReference type="AlphaFoldDB" id="A0A2I1HYI5"/>
<evidence type="ECO:0000259" key="2">
    <source>
        <dbReference type="Pfam" id="PF13635"/>
    </source>
</evidence>
<name>A0A2I1HYI5_9ACTO</name>
<sequence>MQVQAVRPENYRPRAIDRRIDQLLRSFGAVEIAGPKWCGKTWTSLAHADSADSLTDPATLRAAQTSPDLVLSGKHPHLIDEWQEVPQIWDMVRSRIDSSAGTRGQFILTGSSAPHDIEMIRHSGAGRIARVHMRPMTSYEAGATPGGVSLHGLFDDKGITSQRCDSSIESIARWCCRGGWPSILDLDDEDALETPAQYLRNLIEVNMPQLRRSPDTTRSLLRALSMNLAQAPTMSTLSKDMGSEGEDKSRHTIKAYLDDLRAMYLLEDVSGWEPAARGKKRVRIKPKRYFVDPSLPAAMLGLSPSKLLRDTQTLGGLFETLVCRDLLTFIDTLPGVGNSLAYYRDDKGLEVDFIIELADGRWGAFEVKLSSMGITDRAVERLHKFRELMTGNPMTQTSEPSFLGFIVGQGEFAYQRDDGLLVLPYACIEP</sequence>
<proteinExistence type="predicted"/>
<accession>A0A2I1HYI5</accession>
<dbReference type="PANTHER" id="PTHR43566">
    <property type="entry name" value="CONSERVED PROTEIN"/>
    <property type="match status" value="1"/>
</dbReference>
<dbReference type="Pfam" id="PF13635">
    <property type="entry name" value="DUF4143"/>
    <property type="match status" value="1"/>
</dbReference>
<evidence type="ECO:0000313" key="4">
    <source>
        <dbReference type="Proteomes" id="UP000234198"/>
    </source>
</evidence>
<protein>
    <submittedName>
        <fullName evidence="3">AAA family ATPase</fullName>
    </submittedName>
</protein>
<dbReference type="Proteomes" id="UP000234198">
    <property type="component" value="Unassembled WGS sequence"/>
</dbReference>
<dbReference type="PANTHER" id="PTHR43566:SF2">
    <property type="entry name" value="DUF4143 DOMAIN-CONTAINING PROTEIN"/>
    <property type="match status" value="1"/>
</dbReference>
<reference evidence="3 4" key="1">
    <citation type="submission" date="2017-12" db="EMBL/GenBank/DDBJ databases">
        <title>Phylogenetic diversity of female urinary microbiome.</title>
        <authorList>
            <person name="Thomas-White K."/>
            <person name="Wolfe A.J."/>
        </authorList>
    </citation>
    <scope>NUCLEOTIDE SEQUENCE [LARGE SCALE GENOMIC DNA]</scope>
    <source>
        <strain evidence="3 4">UMB0018</strain>
    </source>
</reference>
<comment type="caution">
    <text evidence="3">The sequence shown here is derived from an EMBL/GenBank/DDBJ whole genome shotgun (WGS) entry which is preliminary data.</text>
</comment>
<gene>
    <name evidence="3" type="ORF">CYJ22_08425</name>
</gene>
<evidence type="ECO:0000313" key="3">
    <source>
        <dbReference type="EMBL" id="PKY63883.1"/>
    </source>
</evidence>
<organism evidence="3 4">
    <name type="scientific">Schaalia odontolytica</name>
    <dbReference type="NCBI Taxonomy" id="1660"/>
    <lineage>
        <taxon>Bacteria</taxon>
        <taxon>Bacillati</taxon>
        <taxon>Actinomycetota</taxon>
        <taxon>Actinomycetes</taxon>
        <taxon>Actinomycetales</taxon>
        <taxon>Actinomycetaceae</taxon>
        <taxon>Schaalia</taxon>
    </lineage>
</organism>
<dbReference type="Pfam" id="PF13173">
    <property type="entry name" value="AAA_14"/>
    <property type="match status" value="1"/>
</dbReference>
<feature type="domain" description="AAA" evidence="1">
    <location>
        <begin position="29"/>
        <end position="140"/>
    </location>
</feature>
<dbReference type="EMBL" id="PKKM01000012">
    <property type="protein sequence ID" value="PKY63883.1"/>
    <property type="molecule type" value="Genomic_DNA"/>
</dbReference>
<dbReference type="InterPro" id="IPR025420">
    <property type="entry name" value="DUF4143"/>
</dbReference>
<evidence type="ECO:0000259" key="1">
    <source>
        <dbReference type="Pfam" id="PF13173"/>
    </source>
</evidence>
<dbReference type="InterPro" id="IPR041682">
    <property type="entry name" value="AAA_14"/>
</dbReference>